<gene>
    <name evidence="12" type="ORF">A3F25_02455</name>
</gene>
<keyword evidence="7 10" id="KW-0472">Membrane</keyword>
<dbReference type="Proteomes" id="UP000177478">
    <property type="component" value="Unassembled WGS sequence"/>
</dbReference>
<evidence type="ECO:0000313" key="13">
    <source>
        <dbReference type="Proteomes" id="UP000177478"/>
    </source>
</evidence>
<evidence type="ECO:0000256" key="6">
    <source>
        <dbReference type="ARBA" id="ARBA00023002"/>
    </source>
</evidence>
<evidence type="ECO:0000313" key="12">
    <source>
        <dbReference type="EMBL" id="OGN19852.1"/>
    </source>
</evidence>
<comment type="similarity">
    <text evidence="2">Belongs to the VKOR family.</text>
</comment>
<dbReference type="GO" id="GO:0048038">
    <property type="term" value="F:quinone binding"/>
    <property type="evidence" value="ECO:0007669"/>
    <property type="project" value="UniProtKB-KW"/>
</dbReference>
<dbReference type="Gene3D" id="1.20.1440.130">
    <property type="entry name" value="VKOR domain"/>
    <property type="match status" value="1"/>
</dbReference>
<dbReference type="InterPro" id="IPR012932">
    <property type="entry name" value="VKOR"/>
</dbReference>
<dbReference type="InterPro" id="IPR038354">
    <property type="entry name" value="VKOR_sf"/>
</dbReference>
<comment type="subcellular location">
    <subcellularLocation>
        <location evidence="1">Membrane</location>
        <topology evidence="1">Multi-pass membrane protein</topology>
    </subcellularLocation>
</comment>
<dbReference type="Pfam" id="PF07884">
    <property type="entry name" value="VKOR"/>
    <property type="match status" value="1"/>
</dbReference>
<dbReference type="InterPro" id="IPR044698">
    <property type="entry name" value="VKOR/LTO1"/>
</dbReference>
<evidence type="ECO:0000256" key="4">
    <source>
        <dbReference type="ARBA" id="ARBA00022719"/>
    </source>
</evidence>
<evidence type="ECO:0000256" key="3">
    <source>
        <dbReference type="ARBA" id="ARBA00022692"/>
    </source>
</evidence>
<sequence length="136" mass="15125">MLAWSLVSLVGFLDATYLTIQHYTGGNVNCNLFSGCEKVLASPYAIIWGVPLALVGVAFYLLMLLLMVLHWEHGVRWALLLGILGSVGAWVFSLVMIYLQLMVIESLCQYCLLSALTATTLFILSLVWLRRQTVAE</sequence>
<feature type="transmembrane region" description="Helical" evidence="10">
    <location>
        <begin position="78"/>
        <end position="101"/>
    </location>
</feature>
<dbReference type="PANTHER" id="PTHR34573:SF1">
    <property type="entry name" value="VITAMIN K EPOXIDE REDUCTASE DOMAIN-CONTAINING PROTEIN"/>
    <property type="match status" value="1"/>
</dbReference>
<dbReference type="AlphaFoldDB" id="A0A1F8G3D7"/>
<evidence type="ECO:0000256" key="9">
    <source>
        <dbReference type="ARBA" id="ARBA00023284"/>
    </source>
</evidence>
<dbReference type="PANTHER" id="PTHR34573">
    <property type="entry name" value="VKC DOMAIN-CONTAINING PROTEIN"/>
    <property type="match status" value="1"/>
</dbReference>
<dbReference type="EMBL" id="MGKD01000011">
    <property type="protein sequence ID" value="OGN19852.1"/>
    <property type="molecule type" value="Genomic_DNA"/>
</dbReference>
<name>A0A1F8G3D7_9BACT</name>
<evidence type="ECO:0000259" key="11">
    <source>
        <dbReference type="SMART" id="SM00756"/>
    </source>
</evidence>
<organism evidence="12 13">
    <name type="scientific">Candidatus Yanofskybacteria bacterium RIFCSPHIGHO2_12_FULL_45_19b</name>
    <dbReference type="NCBI Taxonomy" id="1802689"/>
    <lineage>
        <taxon>Bacteria</taxon>
        <taxon>Candidatus Yanofskyibacteriota</taxon>
    </lineage>
</organism>
<comment type="caution">
    <text evidence="12">The sequence shown here is derived from an EMBL/GenBank/DDBJ whole genome shotgun (WGS) entry which is preliminary data.</text>
</comment>
<reference evidence="12 13" key="1">
    <citation type="journal article" date="2016" name="Nat. Commun.">
        <title>Thousands of microbial genomes shed light on interconnected biogeochemical processes in an aquifer system.</title>
        <authorList>
            <person name="Anantharaman K."/>
            <person name="Brown C.T."/>
            <person name="Hug L.A."/>
            <person name="Sharon I."/>
            <person name="Castelle C.J."/>
            <person name="Probst A.J."/>
            <person name="Thomas B.C."/>
            <person name="Singh A."/>
            <person name="Wilkins M.J."/>
            <person name="Karaoz U."/>
            <person name="Brodie E.L."/>
            <person name="Williams K.H."/>
            <person name="Hubbard S.S."/>
            <person name="Banfield J.F."/>
        </authorList>
    </citation>
    <scope>NUCLEOTIDE SEQUENCE [LARGE SCALE GENOMIC DNA]</scope>
</reference>
<dbReference type="CDD" id="cd12916">
    <property type="entry name" value="VKOR_1"/>
    <property type="match status" value="1"/>
</dbReference>
<evidence type="ECO:0000256" key="8">
    <source>
        <dbReference type="ARBA" id="ARBA00023157"/>
    </source>
</evidence>
<dbReference type="GO" id="GO:0016020">
    <property type="term" value="C:membrane"/>
    <property type="evidence" value="ECO:0007669"/>
    <property type="project" value="UniProtKB-SubCell"/>
</dbReference>
<keyword evidence="9" id="KW-0676">Redox-active center</keyword>
<dbReference type="GO" id="GO:0016491">
    <property type="term" value="F:oxidoreductase activity"/>
    <property type="evidence" value="ECO:0007669"/>
    <property type="project" value="UniProtKB-KW"/>
</dbReference>
<feature type="transmembrane region" description="Helical" evidence="10">
    <location>
        <begin position="45"/>
        <end position="66"/>
    </location>
</feature>
<keyword evidence="4" id="KW-0874">Quinone</keyword>
<evidence type="ECO:0000256" key="7">
    <source>
        <dbReference type="ARBA" id="ARBA00023136"/>
    </source>
</evidence>
<protein>
    <recommendedName>
        <fullName evidence="11">Vitamin K epoxide reductase domain-containing protein</fullName>
    </recommendedName>
</protein>
<keyword evidence="3 10" id="KW-0812">Transmembrane</keyword>
<evidence type="ECO:0000256" key="10">
    <source>
        <dbReference type="SAM" id="Phobius"/>
    </source>
</evidence>
<dbReference type="STRING" id="1802689.A3F25_02455"/>
<keyword evidence="5 10" id="KW-1133">Transmembrane helix</keyword>
<keyword evidence="8" id="KW-1015">Disulfide bond</keyword>
<evidence type="ECO:0000256" key="2">
    <source>
        <dbReference type="ARBA" id="ARBA00006214"/>
    </source>
</evidence>
<accession>A0A1F8G3D7</accession>
<keyword evidence="6" id="KW-0560">Oxidoreductase</keyword>
<evidence type="ECO:0000256" key="5">
    <source>
        <dbReference type="ARBA" id="ARBA00022989"/>
    </source>
</evidence>
<feature type="domain" description="Vitamin K epoxide reductase" evidence="11">
    <location>
        <begin position="2"/>
        <end position="129"/>
    </location>
</feature>
<proteinExistence type="inferred from homology"/>
<dbReference type="SMART" id="SM00756">
    <property type="entry name" value="VKc"/>
    <property type="match status" value="1"/>
</dbReference>
<feature type="transmembrane region" description="Helical" evidence="10">
    <location>
        <begin position="107"/>
        <end position="129"/>
    </location>
</feature>
<evidence type="ECO:0000256" key="1">
    <source>
        <dbReference type="ARBA" id="ARBA00004141"/>
    </source>
</evidence>